<evidence type="ECO:0000259" key="5">
    <source>
        <dbReference type="PROSITE" id="PS50880"/>
    </source>
</evidence>
<dbReference type="PANTHER" id="PTHR11390:SF21">
    <property type="entry name" value="DNA TOPOISOMERASE 3-ALPHA"/>
    <property type="match status" value="1"/>
</dbReference>
<keyword evidence="8" id="KW-1185">Reference proteome</keyword>
<reference evidence="7 8" key="1">
    <citation type="journal article" date="2015" name="Genome Announc.">
        <title>Expanding the biotechnology potential of lactobacilli through comparative genomics of 213 strains and associated genera.</title>
        <authorList>
            <person name="Sun Z."/>
            <person name="Harris H.M."/>
            <person name="McCann A."/>
            <person name="Guo C."/>
            <person name="Argimon S."/>
            <person name="Zhang W."/>
            <person name="Yang X."/>
            <person name="Jeffery I.B."/>
            <person name="Cooney J.C."/>
            <person name="Kagawa T.F."/>
            <person name="Liu W."/>
            <person name="Song Y."/>
            <person name="Salvetti E."/>
            <person name="Wrobel A."/>
            <person name="Rasinkangas P."/>
            <person name="Parkhill J."/>
            <person name="Rea M.C."/>
            <person name="O'Sullivan O."/>
            <person name="Ritari J."/>
            <person name="Douillard F.P."/>
            <person name="Paul Ross R."/>
            <person name="Yang R."/>
            <person name="Briner A.E."/>
            <person name="Felis G.E."/>
            <person name="de Vos W.M."/>
            <person name="Barrangou R."/>
            <person name="Klaenhammer T.R."/>
            <person name="Caufield P.W."/>
            <person name="Cui Y."/>
            <person name="Zhang H."/>
            <person name="O'Toole P.W."/>
        </authorList>
    </citation>
    <scope>NUCLEOTIDE SEQUENCE [LARGE SCALE GENOMIC DNA]</scope>
    <source>
        <strain evidence="7 8">DSM 20410</strain>
    </source>
</reference>
<protein>
    <submittedName>
        <fullName evidence="7">Topoisomerase IA</fullName>
    </submittedName>
</protein>
<dbReference type="Gene3D" id="2.70.20.10">
    <property type="entry name" value="Topoisomerase I, domain 3"/>
    <property type="match status" value="1"/>
</dbReference>
<keyword evidence="1" id="KW-0799">Topoisomerase</keyword>
<evidence type="ECO:0000313" key="8">
    <source>
        <dbReference type="Proteomes" id="UP000051992"/>
    </source>
</evidence>
<dbReference type="SMART" id="SM00437">
    <property type="entry name" value="TOP1Ac"/>
    <property type="match status" value="1"/>
</dbReference>
<dbReference type="EMBL" id="JQBM01000005">
    <property type="protein sequence ID" value="KRN45831.1"/>
    <property type="molecule type" value="Genomic_DNA"/>
</dbReference>
<dbReference type="PATRIC" id="fig|1629.5.peg.1432"/>
<feature type="domain" description="Toprim" evidence="5">
    <location>
        <begin position="6"/>
        <end position="150"/>
    </location>
</feature>
<evidence type="ECO:0000256" key="2">
    <source>
        <dbReference type="ARBA" id="ARBA00023125"/>
    </source>
</evidence>
<dbReference type="InterPro" id="IPR013824">
    <property type="entry name" value="Topo_IA_cen_sub1"/>
</dbReference>
<name>A0A0R2H725_WEIVI</name>
<dbReference type="Proteomes" id="UP000051992">
    <property type="component" value="Unassembled WGS sequence"/>
</dbReference>
<dbReference type="GO" id="GO:0006281">
    <property type="term" value="P:DNA repair"/>
    <property type="evidence" value="ECO:0007669"/>
    <property type="project" value="TreeGrafter"/>
</dbReference>
<dbReference type="InterPro" id="IPR013497">
    <property type="entry name" value="Topo_IA_cen"/>
</dbReference>
<dbReference type="SMART" id="SM00493">
    <property type="entry name" value="TOPRIM"/>
    <property type="match status" value="1"/>
</dbReference>
<evidence type="ECO:0000259" key="6">
    <source>
        <dbReference type="PROSITE" id="PS52039"/>
    </source>
</evidence>
<evidence type="ECO:0000256" key="1">
    <source>
        <dbReference type="ARBA" id="ARBA00023029"/>
    </source>
</evidence>
<evidence type="ECO:0000256" key="3">
    <source>
        <dbReference type="ARBA" id="ARBA00023235"/>
    </source>
</evidence>
<dbReference type="InterPro" id="IPR000380">
    <property type="entry name" value="Topo_IA"/>
</dbReference>
<organism evidence="7 8">
    <name type="scientific">Weissella viridescens</name>
    <name type="common">Lactobacillus viridescens</name>
    <dbReference type="NCBI Taxonomy" id="1629"/>
    <lineage>
        <taxon>Bacteria</taxon>
        <taxon>Bacillati</taxon>
        <taxon>Bacillota</taxon>
        <taxon>Bacilli</taxon>
        <taxon>Lactobacillales</taxon>
        <taxon>Lactobacillaceae</taxon>
        <taxon>Weissella</taxon>
    </lineage>
</organism>
<dbReference type="Pfam" id="PF01751">
    <property type="entry name" value="Toprim"/>
    <property type="match status" value="1"/>
</dbReference>
<dbReference type="SUPFAM" id="SSF56712">
    <property type="entry name" value="Prokaryotic type I DNA topoisomerase"/>
    <property type="match status" value="1"/>
</dbReference>
<dbReference type="AlphaFoldDB" id="A0A0R2H725"/>
<dbReference type="GO" id="GO:0003677">
    <property type="term" value="F:DNA binding"/>
    <property type="evidence" value="ECO:0007669"/>
    <property type="project" value="UniProtKB-KW"/>
</dbReference>
<dbReference type="PROSITE" id="PS00396">
    <property type="entry name" value="TOPO_IA_1"/>
    <property type="match status" value="1"/>
</dbReference>
<dbReference type="Gene3D" id="1.10.290.10">
    <property type="entry name" value="Topoisomerase I, domain 4"/>
    <property type="match status" value="1"/>
</dbReference>
<gene>
    <name evidence="7" type="ORF">IV50_GL001419</name>
</gene>
<dbReference type="InterPro" id="IPR013825">
    <property type="entry name" value="Topo_IA_cen_sub2"/>
</dbReference>
<evidence type="ECO:0000313" key="7">
    <source>
        <dbReference type="EMBL" id="KRN45831.1"/>
    </source>
</evidence>
<dbReference type="PANTHER" id="PTHR11390">
    <property type="entry name" value="PROKARYOTIC DNA TOPOISOMERASE"/>
    <property type="match status" value="1"/>
</dbReference>
<dbReference type="GO" id="GO:0043597">
    <property type="term" value="C:cytoplasmic replication fork"/>
    <property type="evidence" value="ECO:0007669"/>
    <property type="project" value="TreeGrafter"/>
</dbReference>
<dbReference type="GO" id="GO:0006310">
    <property type="term" value="P:DNA recombination"/>
    <property type="evidence" value="ECO:0007669"/>
    <property type="project" value="TreeGrafter"/>
</dbReference>
<dbReference type="PROSITE" id="PS50880">
    <property type="entry name" value="TOPRIM"/>
    <property type="match status" value="1"/>
</dbReference>
<keyword evidence="3 7" id="KW-0413">Isomerase</keyword>
<dbReference type="Pfam" id="PF01131">
    <property type="entry name" value="Topoisom_bac"/>
    <property type="match status" value="1"/>
</dbReference>
<dbReference type="PRINTS" id="PR00417">
    <property type="entry name" value="PRTPISMRASEI"/>
</dbReference>
<feature type="region of interest" description="Disordered" evidence="4">
    <location>
        <begin position="461"/>
        <end position="483"/>
    </location>
</feature>
<evidence type="ECO:0000256" key="4">
    <source>
        <dbReference type="SAM" id="MobiDB-lite"/>
    </source>
</evidence>
<sequence>MLKMPKYLILAEKPSAAKNFAKALGGSAGHFADFDYRIMNLRGHLMTFREPEEMVPETLAKKYKSWKLADMPWQLNDLNWQRTYIRTRTKGTTNKQLLDQIKAELKQGYDGIIIATDTDPSGEGDLLAFEAIDAMKWQGAVLRANFMDETPQSIQQAMRQLVPIADKWQYGPYLKGESRSRWDFASMQLTRIATTLVKGAGYAVVAREGRLKSVIIWKIYEQWQKINAYVPVPYYEVKFKDPAGHVFARKVDPKAEQIAWRHAQRSEGEADVATYHESAVANEKHTTKRQAPPKLIDLAGLAALLAPQGLSAKQVLSTYQKLYEAQYVSYPRTEDRNVTPEQFNELLPAVDQIADLVQVDRQLLSHRQPRKTHVKPQGSHGANRPGTKVPVSLDQLEKYGPGARQIYTTLAKNYLAMLAEDYVYDHVTADLLDYPDFKTAFNVPIALNYKAIFNVETDDTESQSATLGPTAQPELAEGKNPKPQTPTTKWIMAFLEKNNVGTGATRVSTLSDMSQGTKGMLNESRGKLTPTQTGNISAIMVENTWIASPKITKRLFEMMDEVEQFKMPMAQLLDSVTQVIAHDMPQMEANVANLTQRLGPPPKKRKVKAKPKAEQVTGIFKGQEVHFAKTWGNHTFTETEIADLLAGKTITFETTTKQKKPFTAKGQLGKRTFRGNEYTGFKLLKA</sequence>
<keyword evidence="2" id="KW-0238">DNA-binding</keyword>
<dbReference type="InterPro" id="IPR013826">
    <property type="entry name" value="Topo_IA_cen_sub3"/>
</dbReference>
<proteinExistence type="predicted"/>
<feature type="domain" description="Topo IA-type catalytic" evidence="6">
    <location>
        <begin position="158"/>
        <end position="584"/>
    </location>
</feature>
<dbReference type="Gene3D" id="1.10.460.10">
    <property type="entry name" value="Topoisomerase I, domain 2"/>
    <property type="match status" value="1"/>
</dbReference>
<dbReference type="PROSITE" id="PS52039">
    <property type="entry name" value="TOPO_IA_2"/>
    <property type="match status" value="1"/>
</dbReference>
<feature type="region of interest" description="Disordered" evidence="4">
    <location>
        <begin position="367"/>
        <end position="390"/>
    </location>
</feature>
<accession>A0A0R2H725</accession>
<dbReference type="InterPro" id="IPR006171">
    <property type="entry name" value="TOPRIM_dom"/>
</dbReference>
<dbReference type="InterPro" id="IPR023406">
    <property type="entry name" value="Topo_IA_AS"/>
</dbReference>
<dbReference type="InterPro" id="IPR023405">
    <property type="entry name" value="Topo_IA_core_domain"/>
</dbReference>
<dbReference type="GO" id="GO:0006265">
    <property type="term" value="P:DNA topological change"/>
    <property type="evidence" value="ECO:0007669"/>
    <property type="project" value="InterPro"/>
</dbReference>
<dbReference type="GO" id="GO:0003917">
    <property type="term" value="F:DNA topoisomerase type I (single strand cut, ATP-independent) activity"/>
    <property type="evidence" value="ECO:0007669"/>
    <property type="project" value="InterPro"/>
</dbReference>
<dbReference type="Gene3D" id="3.40.50.140">
    <property type="match status" value="1"/>
</dbReference>
<dbReference type="InterPro" id="IPR003602">
    <property type="entry name" value="Topo_IA_DNA-bd_dom"/>
</dbReference>
<comment type="caution">
    <text evidence="7">The sequence shown here is derived from an EMBL/GenBank/DDBJ whole genome shotgun (WGS) entry which is preliminary data.</text>
</comment>